<feature type="transmembrane region" description="Helical" evidence="2">
    <location>
        <begin position="252"/>
        <end position="272"/>
    </location>
</feature>
<comment type="caution">
    <text evidence="3">The sequence shown here is derived from an EMBL/GenBank/DDBJ whole genome shotgun (WGS) entry which is preliminary data.</text>
</comment>
<protein>
    <recommendedName>
        <fullName evidence="5">Gustatory receptor</fullName>
    </recommendedName>
</protein>
<feature type="transmembrane region" description="Helical" evidence="2">
    <location>
        <begin position="134"/>
        <end position="151"/>
    </location>
</feature>
<accession>A0ABD2IHG5</accession>
<feature type="transmembrane region" description="Helical" evidence="2">
    <location>
        <begin position="15"/>
        <end position="45"/>
    </location>
</feature>
<gene>
    <name evidence="3" type="ORF">niasHT_037156</name>
</gene>
<feature type="transmembrane region" description="Helical" evidence="2">
    <location>
        <begin position="221"/>
        <end position="240"/>
    </location>
</feature>
<evidence type="ECO:0000256" key="2">
    <source>
        <dbReference type="SAM" id="Phobius"/>
    </source>
</evidence>
<feature type="transmembrane region" description="Helical" evidence="2">
    <location>
        <begin position="57"/>
        <end position="79"/>
    </location>
</feature>
<evidence type="ECO:0000256" key="1">
    <source>
        <dbReference type="ARBA" id="ARBA00006803"/>
    </source>
</evidence>
<feature type="transmembrane region" description="Helical" evidence="2">
    <location>
        <begin position="163"/>
        <end position="188"/>
    </location>
</feature>
<dbReference type="InterPro" id="IPR004151">
    <property type="entry name" value="7TM_GPCR_serpentine_rcpt_Sre"/>
</dbReference>
<dbReference type="AlphaFoldDB" id="A0ABD2IHG5"/>
<dbReference type="PANTHER" id="PTHR47521">
    <property type="entry name" value="SERPENTINE RECEPTOR, CLASS E (EPSILON)-RELATED"/>
    <property type="match status" value="1"/>
</dbReference>
<evidence type="ECO:0000313" key="4">
    <source>
        <dbReference type="Proteomes" id="UP001620626"/>
    </source>
</evidence>
<proteinExistence type="inferred from homology"/>
<organism evidence="3 4">
    <name type="scientific">Heterodera trifolii</name>
    <dbReference type="NCBI Taxonomy" id="157864"/>
    <lineage>
        <taxon>Eukaryota</taxon>
        <taxon>Metazoa</taxon>
        <taxon>Ecdysozoa</taxon>
        <taxon>Nematoda</taxon>
        <taxon>Chromadorea</taxon>
        <taxon>Rhabditida</taxon>
        <taxon>Tylenchina</taxon>
        <taxon>Tylenchomorpha</taxon>
        <taxon>Tylenchoidea</taxon>
        <taxon>Heteroderidae</taxon>
        <taxon>Heteroderinae</taxon>
        <taxon>Heterodera</taxon>
    </lineage>
</organism>
<evidence type="ECO:0000313" key="3">
    <source>
        <dbReference type="EMBL" id="KAL3079594.1"/>
    </source>
</evidence>
<sequence>MASSNSSSIPSLDSTVVICAIVLSAIELVIQFSAFLISALNFSILCTSSLLHPNLKCILLVQSVVIGLNEFVRGIFVVLKFVYADMFYHGAIPVQIVSMAAISFRNLMGHVLMTERIFATIYFRSYAEKRSKRFTFCWIGILSAISIWNTWVQQGVFFNVNLATFVTTCILFSMGFAEILSLFVIYLYNLRKYKMEIYLTLSERFQLSENIRTAKQLAPTIFLHFINANVLNLITFLIYFGVLTENYQKSFGFWFISVQNTIGCSFIEITVITHHPMIKRKAVDCVKMLLKFWIKDSQHRRVGDSTMATTTTTQKGRTLVDIHGQNLITHQSSETETYFQMLKEEWK</sequence>
<reference evidence="3 4" key="1">
    <citation type="submission" date="2024-10" db="EMBL/GenBank/DDBJ databases">
        <authorList>
            <person name="Kim D."/>
        </authorList>
    </citation>
    <scope>NUCLEOTIDE SEQUENCE [LARGE SCALE GENOMIC DNA]</scope>
    <source>
        <strain evidence="3">BH-2024</strain>
    </source>
</reference>
<dbReference type="PANTHER" id="PTHR47521:SF7">
    <property type="entry name" value="SERPENTINE RECEPTOR CLASS EPSILON-6"/>
    <property type="match status" value="1"/>
</dbReference>
<evidence type="ECO:0008006" key="5">
    <source>
        <dbReference type="Google" id="ProtNLM"/>
    </source>
</evidence>
<keyword evidence="4" id="KW-1185">Reference proteome</keyword>
<dbReference type="InterPro" id="IPR052860">
    <property type="entry name" value="NRL-GPCR1"/>
</dbReference>
<dbReference type="Proteomes" id="UP001620626">
    <property type="component" value="Unassembled WGS sequence"/>
</dbReference>
<dbReference type="Pfam" id="PF03125">
    <property type="entry name" value="Sre"/>
    <property type="match status" value="1"/>
</dbReference>
<keyword evidence="2" id="KW-0812">Transmembrane</keyword>
<keyword evidence="2" id="KW-1133">Transmembrane helix</keyword>
<name>A0ABD2IHG5_9BILA</name>
<feature type="transmembrane region" description="Helical" evidence="2">
    <location>
        <begin position="91"/>
        <end position="113"/>
    </location>
</feature>
<dbReference type="EMBL" id="JBICBT010001180">
    <property type="protein sequence ID" value="KAL3079594.1"/>
    <property type="molecule type" value="Genomic_DNA"/>
</dbReference>
<keyword evidence="2" id="KW-0472">Membrane</keyword>
<comment type="similarity">
    <text evidence="1">Belongs to the nematode receptor-like protein sre family.</text>
</comment>